<evidence type="ECO:0000256" key="3">
    <source>
        <dbReference type="ARBA" id="ARBA00022692"/>
    </source>
</evidence>
<dbReference type="AlphaFoldDB" id="A0A918UU35"/>
<keyword evidence="4 6" id="KW-1133">Transmembrane helix</keyword>
<dbReference type="GO" id="GO:0016020">
    <property type="term" value="C:membrane"/>
    <property type="evidence" value="ECO:0007669"/>
    <property type="project" value="UniProtKB-SubCell"/>
</dbReference>
<evidence type="ECO:0000313" key="8">
    <source>
        <dbReference type="Proteomes" id="UP000622166"/>
    </source>
</evidence>
<comment type="subcellular location">
    <subcellularLocation>
        <location evidence="1">Membrane</location>
        <topology evidence="1">Multi-pass membrane protein</topology>
    </subcellularLocation>
</comment>
<dbReference type="InterPro" id="IPR012506">
    <property type="entry name" value="TMEM86B-like"/>
</dbReference>
<proteinExistence type="inferred from homology"/>
<protein>
    <recommendedName>
        <fullName evidence="9">Lysoplasmalogenase</fullName>
    </recommendedName>
</protein>
<keyword evidence="8" id="KW-1185">Reference proteome</keyword>
<feature type="transmembrane region" description="Helical" evidence="6">
    <location>
        <begin position="29"/>
        <end position="49"/>
    </location>
</feature>
<evidence type="ECO:0000256" key="5">
    <source>
        <dbReference type="ARBA" id="ARBA00023136"/>
    </source>
</evidence>
<evidence type="ECO:0000256" key="2">
    <source>
        <dbReference type="ARBA" id="ARBA00007375"/>
    </source>
</evidence>
<evidence type="ECO:0000256" key="4">
    <source>
        <dbReference type="ARBA" id="ARBA00022989"/>
    </source>
</evidence>
<evidence type="ECO:0000313" key="7">
    <source>
        <dbReference type="EMBL" id="GGZ34307.1"/>
    </source>
</evidence>
<feature type="transmembrane region" description="Helical" evidence="6">
    <location>
        <begin position="61"/>
        <end position="83"/>
    </location>
</feature>
<keyword evidence="3 6" id="KW-0812">Transmembrane</keyword>
<comment type="similarity">
    <text evidence="2">Belongs to the TMEM86 family.</text>
</comment>
<dbReference type="EMBL" id="BMVW01000017">
    <property type="protein sequence ID" value="GGZ34307.1"/>
    <property type="molecule type" value="Genomic_DNA"/>
</dbReference>
<organism evidence="7 8">
    <name type="scientific">Streptomyces poonensis</name>
    <dbReference type="NCBI Taxonomy" id="68255"/>
    <lineage>
        <taxon>Bacteria</taxon>
        <taxon>Bacillati</taxon>
        <taxon>Actinomycetota</taxon>
        <taxon>Actinomycetes</taxon>
        <taxon>Kitasatosporales</taxon>
        <taxon>Streptomycetaceae</taxon>
        <taxon>Streptomyces</taxon>
    </lineage>
</organism>
<dbReference type="Pfam" id="PF07947">
    <property type="entry name" value="YhhN"/>
    <property type="match status" value="1"/>
</dbReference>
<keyword evidence="5 6" id="KW-0472">Membrane</keyword>
<evidence type="ECO:0008006" key="9">
    <source>
        <dbReference type="Google" id="ProtNLM"/>
    </source>
</evidence>
<reference evidence="7" key="2">
    <citation type="submission" date="2020-09" db="EMBL/GenBank/DDBJ databases">
        <authorList>
            <person name="Sun Q."/>
            <person name="Ohkuma M."/>
        </authorList>
    </citation>
    <scope>NUCLEOTIDE SEQUENCE</scope>
    <source>
        <strain evidence="7">JCM 4815</strain>
    </source>
</reference>
<evidence type="ECO:0000256" key="1">
    <source>
        <dbReference type="ARBA" id="ARBA00004141"/>
    </source>
</evidence>
<dbReference type="Proteomes" id="UP000622166">
    <property type="component" value="Unassembled WGS sequence"/>
</dbReference>
<sequence length="97" mass="9715">MPGAGRPLVAALLCGWGGDVLLLSDAGPAFLAGMGCFAAGHGCYLLLFGRYGSARLPRARTALLGGAYGTALVVTVALLWPGLPAGLRLPSPDTACC</sequence>
<name>A0A918UU35_9ACTN</name>
<evidence type="ECO:0000256" key="6">
    <source>
        <dbReference type="SAM" id="Phobius"/>
    </source>
</evidence>
<comment type="caution">
    <text evidence="7">The sequence shown here is derived from an EMBL/GenBank/DDBJ whole genome shotgun (WGS) entry which is preliminary data.</text>
</comment>
<accession>A0A918UU35</accession>
<reference evidence="7" key="1">
    <citation type="journal article" date="2014" name="Int. J. Syst. Evol. Microbiol.">
        <title>Complete genome sequence of Corynebacterium casei LMG S-19264T (=DSM 44701T), isolated from a smear-ripened cheese.</title>
        <authorList>
            <consortium name="US DOE Joint Genome Institute (JGI-PGF)"/>
            <person name="Walter F."/>
            <person name="Albersmeier A."/>
            <person name="Kalinowski J."/>
            <person name="Ruckert C."/>
        </authorList>
    </citation>
    <scope>NUCLEOTIDE SEQUENCE</scope>
    <source>
        <strain evidence="7">JCM 4815</strain>
    </source>
</reference>
<gene>
    <name evidence="7" type="ORF">GCM10010365_64040</name>
</gene>